<feature type="region of interest" description="Disordered" evidence="1">
    <location>
        <begin position="116"/>
        <end position="150"/>
    </location>
</feature>
<proteinExistence type="predicted"/>
<evidence type="ECO:0000256" key="1">
    <source>
        <dbReference type="SAM" id="MobiDB-lite"/>
    </source>
</evidence>
<evidence type="ECO:0000313" key="3">
    <source>
        <dbReference type="Proteomes" id="UP000585474"/>
    </source>
</evidence>
<name>A0A7J0EH12_9ERIC</name>
<sequence>MREVVRCHLLELVGLVEHAGLIRIMVRKMMGGGASAPGGNMGGAPPTILGGAEFMQGMFTAIEQVVRNTVQTMQVLVRTTENRVTTAMKAFLQLHPPMFEGEPDLSVVAIEETLNKTRTIQNPKSQRERTNNQSEGCSSKKPRNSTTQQQYPMRTLPTTSVVSYGQTSQGGPIYFGYHQSGHHVVDCPLKVHVEGEQLGGYGIATTYSISSGLEGHSSIYISIDFILVQTTGYSSAGSEDTRMGLHITSVAGSSGTTGQ</sequence>
<dbReference type="Proteomes" id="UP000585474">
    <property type="component" value="Unassembled WGS sequence"/>
</dbReference>
<protein>
    <submittedName>
        <fullName evidence="2">Uncharacterized protein</fullName>
    </submittedName>
</protein>
<reference evidence="2 3" key="1">
    <citation type="submission" date="2019-07" db="EMBL/GenBank/DDBJ databases">
        <title>De Novo Assembly of kiwifruit Actinidia rufa.</title>
        <authorList>
            <person name="Sugita-Konishi S."/>
            <person name="Sato K."/>
            <person name="Mori E."/>
            <person name="Abe Y."/>
            <person name="Kisaki G."/>
            <person name="Hamano K."/>
            <person name="Suezawa K."/>
            <person name="Otani M."/>
            <person name="Fukuda T."/>
            <person name="Manabe T."/>
            <person name="Gomi K."/>
            <person name="Tabuchi M."/>
            <person name="Akimitsu K."/>
            <person name="Kataoka I."/>
        </authorList>
    </citation>
    <scope>NUCLEOTIDE SEQUENCE [LARGE SCALE GENOMIC DNA]</scope>
    <source>
        <strain evidence="3">cv. Fuchu</strain>
    </source>
</reference>
<dbReference type="AlphaFoldDB" id="A0A7J0EH12"/>
<organism evidence="2 3">
    <name type="scientific">Actinidia rufa</name>
    <dbReference type="NCBI Taxonomy" id="165716"/>
    <lineage>
        <taxon>Eukaryota</taxon>
        <taxon>Viridiplantae</taxon>
        <taxon>Streptophyta</taxon>
        <taxon>Embryophyta</taxon>
        <taxon>Tracheophyta</taxon>
        <taxon>Spermatophyta</taxon>
        <taxon>Magnoliopsida</taxon>
        <taxon>eudicotyledons</taxon>
        <taxon>Gunneridae</taxon>
        <taxon>Pentapetalae</taxon>
        <taxon>asterids</taxon>
        <taxon>Ericales</taxon>
        <taxon>Actinidiaceae</taxon>
        <taxon>Actinidia</taxon>
    </lineage>
</organism>
<evidence type="ECO:0000313" key="2">
    <source>
        <dbReference type="EMBL" id="GFY85466.1"/>
    </source>
</evidence>
<comment type="caution">
    <text evidence="2">The sequence shown here is derived from an EMBL/GenBank/DDBJ whole genome shotgun (WGS) entry which is preliminary data.</text>
</comment>
<keyword evidence="3" id="KW-1185">Reference proteome</keyword>
<gene>
    <name evidence="2" type="ORF">Acr_04g0002040</name>
</gene>
<dbReference type="OrthoDB" id="8026949at2759"/>
<accession>A0A7J0EH12</accession>
<dbReference type="EMBL" id="BJWL01000004">
    <property type="protein sequence ID" value="GFY85466.1"/>
    <property type="molecule type" value="Genomic_DNA"/>
</dbReference>